<keyword evidence="4" id="KW-0238">DNA-binding</keyword>
<evidence type="ECO:0000256" key="5">
    <source>
        <dbReference type="ARBA" id="ARBA00023159"/>
    </source>
</evidence>
<comment type="subcellular location">
    <subcellularLocation>
        <location evidence="1">Nucleus</location>
    </subcellularLocation>
</comment>
<evidence type="ECO:0000256" key="7">
    <source>
        <dbReference type="ARBA" id="ARBA00023242"/>
    </source>
</evidence>
<feature type="region of interest" description="Disordered" evidence="9">
    <location>
        <begin position="104"/>
        <end position="127"/>
    </location>
</feature>
<feature type="region of interest" description="Disordered" evidence="9">
    <location>
        <begin position="189"/>
        <end position="220"/>
    </location>
</feature>
<name>C6T1Y0_SOYBN</name>
<evidence type="ECO:0000256" key="9">
    <source>
        <dbReference type="SAM" id="MobiDB-lite"/>
    </source>
</evidence>
<dbReference type="ExpressionAtlas" id="C6T1Y0">
    <property type="expression patterns" value="baseline and differential"/>
</dbReference>
<dbReference type="OrthoDB" id="674504at2759"/>
<comment type="similarity">
    <text evidence="8">Belongs to the AP2/ERF transcription factor family. ERF subfamily.</text>
</comment>
<dbReference type="PANTHER" id="PTHR31190:SF499">
    <property type="entry name" value="ETHYLENE-RESPONSIVE TRANSCRIPTION FACTOR ERF105"/>
    <property type="match status" value="1"/>
</dbReference>
<evidence type="ECO:0000256" key="3">
    <source>
        <dbReference type="ARBA" id="ARBA00023015"/>
    </source>
</evidence>
<organism evidence="11">
    <name type="scientific">Glycine max</name>
    <name type="common">Soybean</name>
    <name type="synonym">Glycine hispida</name>
    <dbReference type="NCBI Taxonomy" id="3847"/>
    <lineage>
        <taxon>Eukaryota</taxon>
        <taxon>Viridiplantae</taxon>
        <taxon>Streptophyta</taxon>
        <taxon>Embryophyta</taxon>
        <taxon>Tracheophyta</taxon>
        <taxon>Spermatophyta</taxon>
        <taxon>Magnoliopsida</taxon>
        <taxon>eudicotyledons</taxon>
        <taxon>Gunneridae</taxon>
        <taxon>Pentapetalae</taxon>
        <taxon>rosids</taxon>
        <taxon>fabids</taxon>
        <taxon>Fabales</taxon>
        <taxon>Fabaceae</taxon>
        <taxon>Papilionoideae</taxon>
        <taxon>50 kb inversion clade</taxon>
        <taxon>NPAAA clade</taxon>
        <taxon>indigoferoid/millettioid clade</taxon>
        <taxon>Phaseoleae</taxon>
        <taxon>Glycine</taxon>
        <taxon>Glycine subgen. Soja</taxon>
    </lineage>
</organism>
<feature type="compositionally biased region" description="Basic and acidic residues" evidence="9">
    <location>
        <begin position="114"/>
        <end position="127"/>
    </location>
</feature>
<protein>
    <recommendedName>
        <fullName evidence="10">AP2/ERF domain-containing protein</fullName>
    </recommendedName>
</protein>
<proteinExistence type="evidence at transcript level"/>
<dbReference type="Gene3D" id="3.30.730.10">
    <property type="entry name" value="AP2/ERF domain"/>
    <property type="match status" value="1"/>
</dbReference>
<evidence type="ECO:0000313" key="11">
    <source>
        <dbReference type="EMBL" id="ACU15602.1"/>
    </source>
</evidence>
<dbReference type="InterPro" id="IPR016177">
    <property type="entry name" value="DNA-bd_dom_sf"/>
</dbReference>
<dbReference type="InterPro" id="IPR001471">
    <property type="entry name" value="AP2/ERF_dom"/>
</dbReference>
<dbReference type="GO" id="GO:0009873">
    <property type="term" value="P:ethylene-activated signaling pathway"/>
    <property type="evidence" value="ECO:0007669"/>
    <property type="project" value="UniProtKB-KW"/>
</dbReference>
<keyword evidence="3" id="KW-0805">Transcription regulation</keyword>
<dbReference type="CDD" id="cd00018">
    <property type="entry name" value="AP2"/>
    <property type="match status" value="1"/>
</dbReference>
<accession>C6T1Y0</accession>
<dbReference type="KEGG" id="gmx:100500502"/>
<dbReference type="GO" id="GO:0005634">
    <property type="term" value="C:nucleus"/>
    <property type="evidence" value="ECO:0007669"/>
    <property type="project" value="UniProtKB-SubCell"/>
</dbReference>
<dbReference type="InterPro" id="IPR036955">
    <property type="entry name" value="AP2/ERF_dom_sf"/>
</dbReference>
<keyword evidence="7" id="KW-0539">Nucleus</keyword>
<dbReference type="FunFam" id="3.30.730.10:FF:000001">
    <property type="entry name" value="Ethylene-responsive transcription factor 2"/>
    <property type="match status" value="1"/>
</dbReference>
<feature type="compositionally biased region" description="Basic and acidic residues" evidence="9">
    <location>
        <begin position="211"/>
        <end position="220"/>
    </location>
</feature>
<evidence type="ECO:0000256" key="4">
    <source>
        <dbReference type="ARBA" id="ARBA00023125"/>
    </source>
</evidence>
<dbReference type="GO" id="GO:0006950">
    <property type="term" value="P:response to stress"/>
    <property type="evidence" value="ECO:0007669"/>
    <property type="project" value="UniProtKB-ARBA"/>
</dbReference>
<dbReference type="SUPFAM" id="SSF54171">
    <property type="entry name" value="DNA-binding domain"/>
    <property type="match status" value="1"/>
</dbReference>
<evidence type="ECO:0000256" key="6">
    <source>
        <dbReference type="ARBA" id="ARBA00023163"/>
    </source>
</evidence>
<dbReference type="SMART" id="SM00380">
    <property type="entry name" value="AP2"/>
    <property type="match status" value="1"/>
</dbReference>
<evidence type="ECO:0000256" key="8">
    <source>
        <dbReference type="ARBA" id="ARBA00024343"/>
    </source>
</evidence>
<dbReference type="InterPro" id="IPR044808">
    <property type="entry name" value="ERF_plant"/>
</dbReference>
<keyword evidence="6" id="KW-0804">Transcription</keyword>
<dbReference type="Pfam" id="PF00847">
    <property type="entry name" value="AP2"/>
    <property type="match status" value="1"/>
</dbReference>
<dbReference type="GeneID" id="100500502"/>
<dbReference type="PRINTS" id="PR00367">
    <property type="entry name" value="ETHRSPELEMNT"/>
</dbReference>
<dbReference type="AlphaFoldDB" id="C6T1Y0"/>
<dbReference type="GO" id="GO:0003700">
    <property type="term" value="F:DNA-binding transcription factor activity"/>
    <property type="evidence" value="ECO:0007669"/>
    <property type="project" value="InterPro"/>
</dbReference>
<keyword evidence="5" id="KW-0010">Activator</keyword>
<dbReference type="RefSeq" id="NP_001235286.2">
    <property type="nucleotide sequence ID" value="NM_001248357.3"/>
</dbReference>
<feature type="domain" description="AP2/ERF" evidence="10">
    <location>
        <begin position="131"/>
        <end position="189"/>
    </location>
</feature>
<dbReference type="EMBL" id="BT091436">
    <property type="protein sequence ID" value="ACU15602.1"/>
    <property type="molecule type" value="mRNA"/>
</dbReference>
<keyword evidence="2" id="KW-0936">Ethylene signaling pathway</keyword>
<feature type="compositionally biased region" description="Polar residues" evidence="9">
    <location>
        <begin position="104"/>
        <end position="113"/>
    </location>
</feature>
<evidence type="ECO:0000256" key="2">
    <source>
        <dbReference type="ARBA" id="ARBA00022745"/>
    </source>
</evidence>
<reference evidence="11" key="1">
    <citation type="submission" date="2009-08" db="EMBL/GenBank/DDBJ databases">
        <authorList>
            <person name="Cheung F."/>
            <person name="Xiao Y."/>
            <person name="Chan A."/>
            <person name="Moskal W."/>
            <person name="Town C.D."/>
        </authorList>
    </citation>
    <scope>NUCLEOTIDE SEQUENCE</scope>
</reference>
<dbReference type="GO" id="GO:0000976">
    <property type="term" value="F:transcription cis-regulatory region binding"/>
    <property type="evidence" value="ECO:0007669"/>
    <property type="project" value="UniProtKB-ARBA"/>
</dbReference>
<sequence length="220" mass="25142">MTTAEKTSNLDLIRQHLFGENIISDSSSFVSNLHHHPVKLEPPSSPEFDFTSYILDNNTSSNFFTFLEGYDLVADMKFVIDSDNTTTMVTPSKEVIKKCNINSPEEQPMVSSSSEEKPTMKKSEHYDEAKRYRGVRRRPWGKFAAEIRDPTRKGTRVWLGTFDSEIDAAKAYDCAAFKMRGQKAILNFPLEAGESDPKPNNSCGRKRRRDQNHDHEFELP</sequence>
<dbReference type="PROSITE" id="PS51032">
    <property type="entry name" value="AP2_ERF"/>
    <property type="match status" value="1"/>
</dbReference>
<evidence type="ECO:0000259" key="10">
    <source>
        <dbReference type="PROSITE" id="PS51032"/>
    </source>
</evidence>
<evidence type="ECO:0000256" key="1">
    <source>
        <dbReference type="ARBA" id="ARBA00004123"/>
    </source>
</evidence>
<dbReference type="PANTHER" id="PTHR31190">
    <property type="entry name" value="DNA-BINDING DOMAIN"/>
    <property type="match status" value="1"/>
</dbReference>